<feature type="region of interest" description="Disordered" evidence="2">
    <location>
        <begin position="1"/>
        <end position="39"/>
    </location>
</feature>
<dbReference type="Gene3D" id="3.40.50.980">
    <property type="match status" value="2"/>
</dbReference>
<dbReference type="PANTHER" id="PTHR24096:SF251">
    <property type="entry name" value="4-COUMARATE--COA LIGASE-LIKE 9"/>
    <property type="match status" value="1"/>
</dbReference>
<dbReference type="InterPro" id="IPR020845">
    <property type="entry name" value="AMP-binding_CS"/>
</dbReference>
<evidence type="ECO:0000256" key="2">
    <source>
        <dbReference type="SAM" id="MobiDB-lite"/>
    </source>
</evidence>
<feature type="domain" description="AMP-dependent synthetase/ligase" evidence="4">
    <location>
        <begin position="59"/>
        <end position="342"/>
    </location>
</feature>
<keyword evidence="6" id="KW-1185">Reference proteome</keyword>
<comment type="caution">
    <text evidence="5">The sequence shown here is derived from an EMBL/GenBank/DDBJ whole genome shotgun (WGS) entry which is preliminary data.</text>
</comment>
<dbReference type="AlphaFoldDB" id="A0A6A4Q4D9"/>
<protein>
    <submittedName>
        <fullName evidence="5">Putative AMP-dependent synthetase/ligase</fullName>
    </submittedName>
</protein>
<evidence type="ECO:0000313" key="6">
    <source>
        <dbReference type="Proteomes" id="UP000447434"/>
    </source>
</evidence>
<gene>
    <name evidence="5" type="ORF">Lalb_Chr08g0237021</name>
</gene>
<dbReference type="Proteomes" id="UP000447434">
    <property type="component" value="Chromosome 8"/>
</dbReference>
<evidence type="ECO:0000256" key="3">
    <source>
        <dbReference type="SAM" id="Phobius"/>
    </source>
</evidence>
<evidence type="ECO:0000259" key="4">
    <source>
        <dbReference type="Pfam" id="PF00501"/>
    </source>
</evidence>
<dbReference type="GO" id="GO:0016405">
    <property type="term" value="F:CoA-ligase activity"/>
    <property type="evidence" value="ECO:0007669"/>
    <property type="project" value="TreeGrafter"/>
</dbReference>
<dbReference type="OrthoDB" id="10253869at2759"/>
<dbReference type="PANTHER" id="PTHR24096">
    <property type="entry name" value="LONG-CHAIN-FATTY-ACID--COA LIGASE"/>
    <property type="match status" value="1"/>
</dbReference>
<feature type="compositionally biased region" description="Polar residues" evidence="2">
    <location>
        <begin position="1"/>
        <end position="10"/>
    </location>
</feature>
<keyword evidence="1 5" id="KW-0436">Ligase</keyword>
<keyword evidence="3" id="KW-0472">Membrane</keyword>
<feature type="compositionally biased region" description="Polar residues" evidence="2">
    <location>
        <begin position="18"/>
        <end position="30"/>
    </location>
</feature>
<reference evidence="6" key="1">
    <citation type="journal article" date="2020" name="Nat. Commun.">
        <title>Genome sequence of the cluster root forming white lupin.</title>
        <authorList>
            <person name="Hufnagel B."/>
            <person name="Marques A."/>
            <person name="Soriano A."/>
            <person name="Marques L."/>
            <person name="Divol F."/>
            <person name="Doumas P."/>
            <person name="Sallet E."/>
            <person name="Mancinotti D."/>
            <person name="Carrere S."/>
            <person name="Marande W."/>
            <person name="Arribat S."/>
            <person name="Keller J."/>
            <person name="Huneau C."/>
            <person name="Blein T."/>
            <person name="Aime D."/>
            <person name="Laguerre M."/>
            <person name="Taylor J."/>
            <person name="Schubert V."/>
            <person name="Nelson M."/>
            <person name="Geu-Flores F."/>
            <person name="Crespi M."/>
            <person name="Gallardo-Guerrero K."/>
            <person name="Delaux P.-M."/>
            <person name="Salse J."/>
            <person name="Berges H."/>
            <person name="Guyot R."/>
            <person name="Gouzy J."/>
            <person name="Peret B."/>
        </authorList>
    </citation>
    <scope>NUCLEOTIDE SEQUENCE [LARGE SCALE GENOMIC DNA]</scope>
    <source>
        <strain evidence="6">cv. Amiga</strain>
    </source>
</reference>
<name>A0A6A4Q4D9_LUPAL</name>
<dbReference type="PROSITE" id="PS00455">
    <property type="entry name" value="AMP_BINDING"/>
    <property type="match status" value="1"/>
</dbReference>
<keyword evidence="3" id="KW-0812">Transmembrane</keyword>
<dbReference type="InterPro" id="IPR000873">
    <property type="entry name" value="AMP-dep_synth/lig_dom"/>
</dbReference>
<dbReference type="EMBL" id="WOCE01000008">
    <property type="protein sequence ID" value="KAE9608562.1"/>
    <property type="molecule type" value="Genomic_DNA"/>
</dbReference>
<dbReference type="SUPFAM" id="SSF56801">
    <property type="entry name" value="Acetyl-CoA synthetase-like"/>
    <property type="match status" value="1"/>
</dbReference>
<proteinExistence type="predicted"/>
<organism evidence="5 6">
    <name type="scientific">Lupinus albus</name>
    <name type="common">White lupine</name>
    <name type="synonym">Lupinus termis</name>
    <dbReference type="NCBI Taxonomy" id="3870"/>
    <lineage>
        <taxon>Eukaryota</taxon>
        <taxon>Viridiplantae</taxon>
        <taxon>Streptophyta</taxon>
        <taxon>Embryophyta</taxon>
        <taxon>Tracheophyta</taxon>
        <taxon>Spermatophyta</taxon>
        <taxon>Magnoliopsida</taxon>
        <taxon>eudicotyledons</taxon>
        <taxon>Gunneridae</taxon>
        <taxon>Pentapetalae</taxon>
        <taxon>rosids</taxon>
        <taxon>fabids</taxon>
        <taxon>Fabales</taxon>
        <taxon>Fabaceae</taxon>
        <taxon>Papilionoideae</taxon>
        <taxon>50 kb inversion clade</taxon>
        <taxon>genistoids sensu lato</taxon>
        <taxon>core genistoids</taxon>
        <taxon>Genisteae</taxon>
        <taxon>Lupinus</taxon>
    </lineage>
</organism>
<evidence type="ECO:0000256" key="1">
    <source>
        <dbReference type="ARBA" id="ARBA00022598"/>
    </source>
</evidence>
<dbReference type="Pfam" id="PF00501">
    <property type="entry name" value="AMP-binding"/>
    <property type="match status" value="1"/>
</dbReference>
<feature type="transmembrane region" description="Helical" evidence="3">
    <location>
        <begin position="250"/>
        <end position="272"/>
    </location>
</feature>
<keyword evidence="3" id="KW-1133">Transmembrane helix</keyword>
<evidence type="ECO:0000313" key="5">
    <source>
        <dbReference type="EMBL" id="KAE9608562.1"/>
    </source>
</evidence>
<accession>A0A6A4Q4D9</accession>
<sequence>MGNQPETHPNPTIDPKSGFNSETRTFQSLRPKTPLPPLSQPLSVTDYTLSLIPSTSLSATAMIDSDTDTHLSYSVFIRQIKSLSSSLKSLFPSLSKGHVALIISPSSLHVPVLYFSLLSLGVVVAPANPLSTHSELTHHVQLTKPVIAFATSSTSTHIPNLKFGTVLIDSPQFISMLNNFNNSEPPRVEVAQSDVAAILFSSGTTGRVKGVELTHRNFIALTGGFYYTNLMLGNLDEKESNKVSLFTPPLFHVFGFFMMVWTIAFGETLVLMKRFDFEGMLKLVEKYRIDSIPVSPPLVVLLAKSELVNKYDVSSLKIVGCGGAPLGKEVGESFAARFPNVIIEQVT</sequence>